<protein>
    <recommendedName>
        <fullName evidence="3">Lipoprotein</fullName>
    </recommendedName>
</protein>
<comment type="caution">
    <text evidence="1">The sequence shown here is derived from an EMBL/GenBank/DDBJ whole genome shotgun (WGS) entry which is preliminary data.</text>
</comment>
<evidence type="ECO:0000313" key="2">
    <source>
        <dbReference type="Proteomes" id="UP000627838"/>
    </source>
</evidence>
<dbReference type="Proteomes" id="UP000627838">
    <property type="component" value="Unassembled WGS sequence"/>
</dbReference>
<dbReference type="EMBL" id="JADBDZ010000001">
    <property type="protein sequence ID" value="MBE1531086.1"/>
    <property type="molecule type" value="Genomic_DNA"/>
</dbReference>
<dbReference type="RefSeq" id="WP_192758007.1">
    <property type="nucleotide sequence ID" value="NZ_JADBDZ010000001.1"/>
</dbReference>
<name>A0ABR9JKK4_9ACTN</name>
<evidence type="ECO:0000313" key="1">
    <source>
        <dbReference type="EMBL" id="MBE1531086.1"/>
    </source>
</evidence>
<sequence>MRPRQLTAAALLPVLALTVACQNEPENALWQIQPGMTVYIDGWDQSNDVGDQALVEQKTSQMWVIPRDAEFRYSRGNAFTVEVRLDRTRGFVVTDLGGVRVGRDHDHCLEDGETYASLDVQPNALRWEQNVYDGEMSNDDCVLGPERD</sequence>
<organism evidence="1 2">
    <name type="scientific">Actinomadura algeriensis</name>
    <dbReference type="NCBI Taxonomy" id="1679523"/>
    <lineage>
        <taxon>Bacteria</taxon>
        <taxon>Bacillati</taxon>
        <taxon>Actinomycetota</taxon>
        <taxon>Actinomycetes</taxon>
        <taxon>Streptosporangiales</taxon>
        <taxon>Thermomonosporaceae</taxon>
        <taxon>Actinomadura</taxon>
    </lineage>
</organism>
<dbReference type="PROSITE" id="PS51257">
    <property type="entry name" value="PROKAR_LIPOPROTEIN"/>
    <property type="match status" value="1"/>
</dbReference>
<proteinExistence type="predicted"/>
<keyword evidence="2" id="KW-1185">Reference proteome</keyword>
<reference evidence="1 2" key="1">
    <citation type="submission" date="2020-10" db="EMBL/GenBank/DDBJ databases">
        <title>Sequencing the genomes of 1000 actinobacteria strains.</title>
        <authorList>
            <person name="Klenk H.-P."/>
        </authorList>
    </citation>
    <scope>NUCLEOTIDE SEQUENCE [LARGE SCALE GENOMIC DNA]</scope>
    <source>
        <strain evidence="1 2">DSM 46744</strain>
    </source>
</reference>
<gene>
    <name evidence="1" type="ORF">H4W34_000919</name>
</gene>
<evidence type="ECO:0008006" key="3">
    <source>
        <dbReference type="Google" id="ProtNLM"/>
    </source>
</evidence>
<accession>A0ABR9JKK4</accession>